<dbReference type="Pfam" id="PF14056">
    <property type="entry name" value="DUF4250"/>
    <property type="match status" value="1"/>
</dbReference>
<dbReference type="Proteomes" id="UP001198151">
    <property type="component" value="Unassembled WGS sequence"/>
</dbReference>
<dbReference type="EMBL" id="JAJEQX010000004">
    <property type="protein sequence ID" value="MCC2253488.1"/>
    <property type="molecule type" value="Genomic_DNA"/>
</dbReference>
<protein>
    <submittedName>
        <fullName evidence="1">DUF4250 domain-containing protein</fullName>
    </submittedName>
</protein>
<accession>A0ABS8FTW5</accession>
<sequence>MSSGAGLPGDPVMLLSVINTKLRDFYPSLEALCDDMQIDKKELTESLGAIDYAYDAGRNQFV</sequence>
<dbReference type="InterPro" id="IPR025346">
    <property type="entry name" value="DUF4250"/>
</dbReference>
<dbReference type="RefSeq" id="WP_227706642.1">
    <property type="nucleotide sequence ID" value="NZ_JAJEQX010000004.1"/>
</dbReference>
<name>A0ABS8FTW5_9FIRM</name>
<proteinExistence type="predicted"/>
<comment type="caution">
    <text evidence="1">The sequence shown here is derived from an EMBL/GenBank/DDBJ whole genome shotgun (WGS) entry which is preliminary data.</text>
</comment>
<evidence type="ECO:0000313" key="2">
    <source>
        <dbReference type="Proteomes" id="UP001198151"/>
    </source>
</evidence>
<organism evidence="1 2">
    <name type="scientific">Ruminococcus turbiniformis</name>
    <dbReference type="NCBI Taxonomy" id="2881258"/>
    <lineage>
        <taxon>Bacteria</taxon>
        <taxon>Bacillati</taxon>
        <taxon>Bacillota</taxon>
        <taxon>Clostridia</taxon>
        <taxon>Eubacteriales</taxon>
        <taxon>Oscillospiraceae</taxon>
        <taxon>Ruminococcus</taxon>
    </lineage>
</organism>
<evidence type="ECO:0000313" key="1">
    <source>
        <dbReference type="EMBL" id="MCC2253488.1"/>
    </source>
</evidence>
<reference evidence="1 2" key="1">
    <citation type="submission" date="2021-10" db="EMBL/GenBank/DDBJ databases">
        <title>Anaerobic single-cell dispensing facilitates the cultivation of human gut bacteria.</title>
        <authorList>
            <person name="Afrizal A."/>
        </authorList>
    </citation>
    <scope>NUCLEOTIDE SEQUENCE [LARGE SCALE GENOMIC DNA]</scope>
    <source>
        <strain evidence="1 2">CLA-AA-H200</strain>
    </source>
</reference>
<keyword evidence="2" id="KW-1185">Reference proteome</keyword>
<gene>
    <name evidence="1" type="ORF">LKD70_03375</name>
</gene>